<gene>
    <name evidence="3" type="ORF">HNR21_000400</name>
</gene>
<protein>
    <submittedName>
        <fullName evidence="3">DNA-binding transcriptional MerR regulator</fullName>
    </submittedName>
</protein>
<accession>A0A7W3MTE3</accession>
<evidence type="ECO:0000256" key="1">
    <source>
        <dbReference type="SAM" id="MobiDB-lite"/>
    </source>
</evidence>
<keyword evidence="3" id="KW-0238">DNA-binding</keyword>
<feature type="region of interest" description="Disordered" evidence="1">
    <location>
        <begin position="193"/>
        <end position="213"/>
    </location>
</feature>
<evidence type="ECO:0000313" key="4">
    <source>
        <dbReference type="Proteomes" id="UP000539313"/>
    </source>
</evidence>
<dbReference type="Gene3D" id="1.10.1660.10">
    <property type="match status" value="1"/>
</dbReference>
<dbReference type="InterPro" id="IPR009061">
    <property type="entry name" value="DNA-bd_dom_put_sf"/>
</dbReference>
<feature type="region of interest" description="Disordered" evidence="1">
    <location>
        <begin position="261"/>
        <end position="281"/>
    </location>
</feature>
<sequence>MEPTWTISELAAAAAAALGDAPARVNGRVRDLPNERLIRWYTTIGLLDPPSGRRGRTALYGERHLLQLVAVKRRQAAGRTIAQIQAELVGATNTTLRAIARLPGTPAATAADHSGRRQPADEPGIAATDRPGERAEHASRRRSSARPRPGTPPEQSIGLHTADAPGGPAEGGEADVRWQREAAERPARGRFWAQSAPAGSSSPGAPTPSVSTADLAPVSGVRLAPGVSLIIDIAGLTHEDVRAIGEAAEPLLAELRRRGLTSDAPSFSAPASPSDPNGRLP</sequence>
<dbReference type="AlphaFoldDB" id="A0A7W3MTE3"/>
<name>A0A7W3MTE3_9ACTN</name>
<dbReference type="RefSeq" id="WP_246441919.1">
    <property type="nucleotide sequence ID" value="NZ_JACJII010000001.1"/>
</dbReference>
<feature type="compositionally biased region" description="Low complexity" evidence="1">
    <location>
        <begin position="195"/>
        <end position="213"/>
    </location>
</feature>
<feature type="compositionally biased region" description="Low complexity" evidence="1">
    <location>
        <begin position="262"/>
        <end position="281"/>
    </location>
</feature>
<proteinExistence type="predicted"/>
<comment type="caution">
    <text evidence="3">The sequence shown here is derived from an EMBL/GenBank/DDBJ whole genome shotgun (WGS) entry which is preliminary data.</text>
</comment>
<dbReference type="Proteomes" id="UP000539313">
    <property type="component" value="Unassembled WGS sequence"/>
</dbReference>
<dbReference type="GO" id="GO:0003677">
    <property type="term" value="F:DNA binding"/>
    <property type="evidence" value="ECO:0007669"/>
    <property type="project" value="UniProtKB-KW"/>
</dbReference>
<evidence type="ECO:0000259" key="2">
    <source>
        <dbReference type="Pfam" id="PF13411"/>
    </source>
</evidence>
<dbReference type="InterPro" id="IPR000551">
    <property type="entry name" value="MerR-type_HTH_dom"/>
</dbReference>
<organism evidence="3 4">
    <name type="scientific">Thermomonospora cellulosilytica</name>
    <dbReference type="NCBI Taxonomy" id="1411118"/>
    <lineage>
        <taxon>Bacteria</taxon>
        <taxon>Bacillati</taxon>
        <taxon>Actinomycetota</taxon>
        <taxon>Actinomycetes</taxon>
        <taxon>Streptosporangiales</taxon>
        <taxon>Thermomonosporaceae</taxon>
        <taxon>Thermomonospora</taxon>
    </lineage>
</organism>
<dbReference type="Pfam" id="PF13411">
    <property type="entry name" value="MerR_1"/>
    <property type="match status" value="1"/>
</dbReference>
<feature type="domain" description="HTH merR-type" evidence="2">
    <location>
        <begin position="36"/>
        <end position="86"/>
    </location>
</feature>
<dbReference type="GO" id="GO:0006355">
    <property type="term" value="P:regulation of DNA-templated transcription"/>
    <property type="evidence" value="ECO:0007669"/>
    <property type="project" value="InterPro"/>
</dbReference>
<dbReference type="EMBL" id="JACJII010000001">
    <property type="protein sequence ID" value="MBA9001518.1"/>
    <property type="molecule type" value="Genomic_DNA"/>
</dbReference>
<keyword evidence="4" id="KW-1185">Reference proteome</keyword>
<evidence type="ECO:0000313" key="3">
    <source>
        <dbReference type="EMBL" id="MBA9001518.1"/>
    </source>
</evidence>
<reference evidence="3 4" key="1">
    <citation type="submission" date="2020-08" db="EMBL/GenBank/DDBJ databases">
        <title>Sequencing the genomes of 1000 actinobacteria strains.</title>
        <authorList>
            <person name="Klenk H.-P."/>
        </authorList>
    </citation>
    <scope>NUCLEOTIDE SEQUENCE [LARGE SCALE GENOMIC DNA]</scope>
    <source>
        <strain evidence="3 4">DSM 45823</strain>
    </source>
</reference>
<dbReference type="SUPFAM" id="SSF46955">
    <property type="entry name" value="Putative DNA-binding domain"/>
    <property type="match status" value="1"/>
</dbReference>
<feature type="region of interest" description="Disordered" evidence="1">
    <location>
        <begin position="106"/>
        <end position="174"/>
    </location>
</feature>